<evidence type="ECO:0000313" key="4">
    <source>
        <dbReference type="EMBL" id="TKA76111.1"/>
    </source>
</evidence>
<dbReference type="SUPFAM" id="SSF51735">
    <property type="entry name" value="NAD(P)-binding Rossmann-fold domains"/>
    <property type="match status" value="1"/>
</dbReference>
<dbReference type="Gene3D" id="3.90.25.10">
    <property type="entry name" value="UDP-galactose 4-epimerase, domain 1"/>
    <property type="match status" value="1"/>
</dbReference>
<dbReference type="PANTHER" id="PTHR42748:SF25">
    <property type="entry name" value="NMRA FAMILY PROTEIN"/>
    <property type="match status" value="1"/>
</dbReference>
<reference evidence="4 5" key="1">
    <citation type="submission" date="2017-03" db="EMBL/GenBank/DDBJ databases">
        <title>Genomes of endolithic fungi from Antarctica.</title>
        <authorList>
            <person name="Coleine C."/>
            <person name="Masonjones S."/>
            <person name="Stajich J.E."/>
        </authorList>
    </citation>
    <scope>NUCLEOTIDE SEQUENCE [LARGE SCALE GENOMIC DNA]</scope>
    <source>
        <strain evidence="4 5">CCFEE 5187</strain>
    </source>
</reference>
<evidence type="ECO:0000259" key="3">
    <source>
        <dbReference type="Pfam" id="PF05368"/>
    </source>
</evidence>
<dbReference type="GO" id="GO:0005634">
    <property type="term" value="C:nucleus"/>
    <property type="evidence" value="ECO:0007669"/>
    <property type="project" value="TreeGrafter"/>
</dbReference>
<evidence type="ECO:0000256" key="2">
    <source>
        <dbReference type="ARBA" id="ARBA00022857"/>
    </source>
</evidence>
<comment type="caution">
    <text evidence="4">The sequence shown here is derived from an EMBL/GenBank/DDBJ whole genome shotgun (WGS) entry which is preliminary data.</text>
</comment>
<dbReference type="InterPro" id="IPR051164">
    <property type="entry name" value="NmrA-like_oxidored"/>
</dbReference>
<keyword evidence="5" id="KW-1185">Reference proteome</keyword>
<feature type="domain" description="NmrA-like" evidence="3">
    <location>
        <begin position="2"/>
        <end position="277"/>
    </location>
</feature>
<protein>
    <recommendedName>
        <fullName evidence="3">NmrA-like domain-containing protein</fullName>
    </recommendedName>
</protein>
<comment type="similarity">
    <text evidence="1">Belongs to the NmrA-type oxidoreductase family.</text>
</comment>
<evidence type="ECO:0000313" key="5">
    <source>
        <dbReference type="Proteomes" id="UP000308768"/>
    </source>
</evidence>
<name>A0A4U0XII0_9PEZI</name>
<organism evidence="4 5">
    <name type="scientific">Cryomyces minteri</name>
    <dbReference type="NCBI Taxonomy" id="331657"/>
    <lineage>
        <taxon>Eukaryota</taxon>
        <taxon>Fungi</taxon>
        <taxon>Dikarya</taxon>
        <taxon>Ascomycota</taxon>
        <taxon>Pezizomycotina</taxon>
        <taxon>Dothideomycetes</taxon>
        <taxon>Dothideomycetes incertae sedis</taxon>
        <taxon>Cryomyces</taxon>
    </lineage>
</organism>
<dbReference type="AlphaFoldDB" id="A0A4U0XII0"/>
<dbReference type="OrthoDB" id="9997102at2759"/>
<sequence length="306" mass="33257">MSKALLITGATGKQGGAVIDALLSLPSSSDFIILAVTRDTNSGGAKKLAAKSDSIKLVQGNLDDIPDLFRNATEVAKQPIWGVYSVQISMGKGVTVESEMKQGNGLIDESVKQGVKHFVYSSVERGGDEKSWNDPTPIGHFTSKYHIEQHLREAAGDKMGWTVLRPVAFMDNLAPGFPTKVFMTALRDTLAGKSLQWVATSDIGVFAAKAFENPQEYNHKAIGLAGDELDFDGLSRAFKNKTGYPAGTTFSMLGSALMWGVTEMGTMVTWFKTDGYAADIPKLRKIHPGLMDMETWLEKKSPFVTR</sequence>
<dbReference type="STRING" id="331657.A0A4U0XII0"/>
<dbReference type="PANTHER" id="PTHR42748">
    <property type="entry name" value="NITROGEN METABOLITE REPRESSION PROTEIN NMRA FAMILY MEMBER"/>
    <property type="match status" value="1"/>
</dbReference>
<dbReference type="EMBL" id="NAJN01000254">
    <property type="protein sequence ID" value="TKA76111.1"/>
    <property type="molecule type" value="Genomic_DNA"/>
</dbReference>
<dbReference type="FunFam" id="3.40.50.720:FF:000528">
    <property type="entry name" value="Nucleoside-diphosphate-sugar epimerase family protein"/>
    <property type="match status" value="1"/>
</dbReference>
<keyword evidence="2" id="KW-0521">NADP</keyword>
<dbReference type="InterPro" id="IPR036291">
    <property type="entry name" value="NAD(P)-bd_dom_sf"/>
</dbReference>
<evidence type="ECO:0000256" key="1">
    <source>
        <dbReference type="ARBA" id="ARBA00006328"/>
    </source>
</evidence>
<gene>
    <name evidence="4" type="ORF">B0A49_03512</name>
</gene>
<dbReference type="InterPro" id="IPR008030">
    <property type="entry name" value="NmrA-like"/>
</dbReference>
<dbReference type="Gene3D" id="3.40.50.720">
    <property type="entry name" value="NAD(P)-binding Rossmann-like Domain"/>
    <property type="match status" value="1"/>
</dbReference>
<accession>A0A4U0XII0</accession>
<proteinExistence type="inferred from homology"/>
<dbReference type="Proteomes" id="UP000308768">
    <property type="component" value="Unassembled WGS sequence"/>
</dbReference>
<dbReference type="Pfam" id="PF05368">
    <property type="entry name" value="NmrA"/>
    <property type="match status" value="1"/>
</dbReference>